<sequence>MFHKTATVAVTGLLAVAATLAVAAGAAHAAPSSSETAPTQQVDATGSDAQDTDLFGVVTPKSDKKAEKGKKEKSAEEAPKEPTAADKEAAAALNSALRDFLRPPHGGAEMGPLGKTSDEWLDLFLGPQPGAESTPKAKPIR</sequence>
<feature type="signal peptide" evidence="2">
    <location>
        <begin position="1"/>
        <end position="29"/>
    </location>
</feature>
<evidence type="ECO:0000256" key="2">
    <source>
        <dbReference type="SAM" id="SignalP"/>
    </source>
</evidence>
<feature type="chain" id="PRO_5024379508" evidence="2">
    <location>
        <begin position="30"/>
        <end position="141"/>
    </location>
</feature>
<dbReference type="OrthoDB" id="10009360at2"/>
<evidence type="ECO:0000313" key="4">
    <source>
        <dbReference type="Proteomes" id="UP000323876"/>
    </source>
</evidence>
<accession>A0A5N0EDW8</accession>
<proteinExistence type="predicted"/>
<keyword evidence="4" id="KW-1185">Reference proteome</keyword>
<dbReference type="EMBL" id="VXLC01000008">
    <property type="protein sequence ID" value="KAA8887116.1"/>
    <property type="molecule type" value="Genomic_DNA"/>
</dbReference>
<comment type="caution">
    <text evidence="3">The sequence shown here is derived from an EMBL/GenBank/DDBJ whole genome shotgun (WGS) entry which is preliminary data.</text>
</comment>
<keyword evidence="2" id="KW-0732">Signal</keyword>
<feature type="compositionally biased region" description="Basic and acidic residues" evidence="1">
    <location>
        <begin position="61"/>
        <end position="89"/>
    </location>
</feature>
<dbReference type="AlphaFoldDB" id="A0A5N0EDW8"/>
<name>A0A5N0EDW8_9NOCA</name>
<dbReference type="Proteomes" id="UP000323876">
    <property type="component" value="Unassembled WGS sequence"/>
</dbReference>
<gene>
    <name evidence="3" type="ORF">F3087_19595</name>
</gene>
<dbReference type="RefSeq" id="WP_150403447.1">
    <property type="nucleotide sequence ID" value="NZ_VXLC01000008.1"/>
</dbReference>
<evidence type="ECO:0000313" key="3">
    <source>
        <dbReference type="EMBL" id="KAA8887116.1"/>
    </source>
</evidence>
<feature type="compositionally biased region" description="Polar residues" evidence="1">
    <location>
        <begin position="31"/>
        <end position="49"/>
    </location>
</feature>
<feature type="region of interest" description="Disordered" evidence="1">
    <location>
        <begin position="25"/>
        <end position="141"/>
    </location>
</feature>
<reference evidence="3 4" key="1">
    <citation type="submission" date="2019-09" db="EMBL/GenBank/DDBJ databases">
        <authorList>
            <person name="Wang X."/>
        </authorList>
    </citation>
    <scope>NUCLEOTIDE SEQUENCE [LARGE SCALE GENOMIC DNA]</scope>
    <source>
        <strain evidence="3 4">CICC 11023</strain>
    </source>
</reference>
<protein>
    <submittedName>
        <fullName evidence="3">Uncharacterized protein</fullName>
    </submittedName>
</protein>
<organism evidence="3 4">
    <name type="scientific">Nocardia colli</name>
    <dbReference type="NCBI Taxonomy" id="2545717"/>
    <lineage>
        <taxon>Bacteria</taxon>
        <taxon>Bacillati</taxon>
        <taxon>Actinomycetota</taxon>
        <taxon>Actinomycetes</taxon>
        <taxon>Mycobacteriales</taxon>
        <taxon>Nocardiaceae</taxon>
        <taxon>Nocardia</taxon>
    </lineage>
</organism>
<evidence type="ECO:0000256" key="1">
    <source>
        <dbReference type="SAM" id="MobiDB-lite"/>
    </source>
</evidence>